<proteinExistence type="predicted"/>
<feature type="non-terminal residue" evidence="2">
    <location>
        <position position="1"/>
    </location>
</feature>
<feature type="compositionally biased region" description="Low complexity" evidence="1">
    <location>
        <begin position="132"/>
        <end position="148"/>
    </location>
</feature>
<organism evidence="2 3">
    <name type="scientific">Allacma fusca</name>
    <dbReference type="NCBI Taxonomy" id="39272"/>
    <lineage>
        <taxon>Eukaryota</taxon>
        <taxon>Metazoa</taxon>
        <taxon>Ecdysozoa</taxon>
        <taxon>Arthropoda</taxon>
        <taxon>Hexapoda</taxon>
        <taxon>Collembola</taxon>
        <taxon>Symphypleona</taxon>
        <taxon>Sminthuridae</taxon>
        <taxon>Allacma</taxon>
    </lineage>
</organism>
<comment type="caution">
    <text evidence="2">The sequence shown here is derived from an EMBL/GenBank/DDBJ whole genome shotgun (WGS) entry which is preliminary data.</text>
</comment>
<evidence type="ECO:0000313" key="3">
    <source>
        <dbReference type="Proteomes" id="UP000708208"/>
    </source>
</evidence>
<protein>
    <submittedName>
        <fullName evidence="2">Uncharacterized protein</fullName>
    </submittedName>
</protein>
<gene>
    <name evidence="2" type="ORF">AFUS01_LOCUS36577</name>
</gene>
<accession>A0A8J2PER2</accession>
<dbReference type="Proteomes" id="UP000708208">
    <property type="component" value="Unassembled WGS sequence"/>
</dbReference>
<sequence length="148" mass="15844">HLSLSPSQDIYYEEWEDFFDGECITSCNKVENCLASEFHNPHAVPRPMLPSAMKRLKKRPGLHTGLMGTAAAVAHGVASVGTRLPLTIHEQDSAESIDGGDPDQLDVLIHNSNPLPNPSPSSQVITSEAPIPTTSSNTPSTSNKDSSV</sequence>
<evidence type="ECO:0000256" key="1">
    <source>
        <dbReference type="SAM" id="MobiDB-lite"/>
    </source>
</evidence>
<feature type="compositionally biased region" description="Acidic residues" evidence="1">
    <location>
        <begin position="93"/>
        <end position="104"/>
    </location>
</feature>
<dbReference type="AlphaFoldDB" id="A0A8J2PER2"/>
<feature type="region of interest" description="Disordered" evidence="1">
    <location>
        <begin position="92"/>
        <end position="148"/>
    </location>
</feature>
<keyword evidence="3" id="KW-1185">Reference proteome</keyword>
<name>A0A8J2PER2_9HEXA</name>
<dbReference type="EMBL" id="CAJVCH010540097">
    <property type="protein sequence ID" value="CAG7826527.1"/>
    <property type="molecule type" value="Genomic_DNA"/>
</dbReference>
<evidence type="ECO:0000313" key="2">
    <source>
        <dbReference type="EMBL" id="CAG7826527.1"/>
    </source>
</evidence>
<reference evidence="2" key="1">
    <citation type="submission" date="2021-06" db="EMBL/GenBank/DDBJ databases">
        <authorList>
            <person name="Hodson N. C."/>
            <person name="Mongue J. A."/>
            <person name="Jaron S. K."/>
        </authorList>
    </citation>
    <scope>NUCLEOTIDE SEQUENCE</scope>
</reference>